<dbReference type="EMBL" id="CP096658">
    <property type="protein sequence ID" value="UPV98911.1"/>
    <property type="molecule type" value="Genomic_DNA"/>
</dbReference>
<gene>
    <name evidence="2" type="ORF">M0R88_10245</name>
</gene>
<dbReference type="Proteomes" id="UP000830434">
    <property type="component" value="Chromosome"/>
</dbReference>
<dbReference type="KEGG" id="haxz:M0R88_10245"/>
<dbReference type="InterPro" id="IPR014748">
    <property type="entry name" value="Enoyl-CoA_hydra_C"/>
</dbReference>
<dbReference type="AlphaFoldDB" id="A0A8U0IFC7"/>
<dbReference type="PANTHER" id="PTHR43459">
    <property type="entry name" value="ENOYL-COA HYDRATASE"/>
    <property type="match status" value="1"/>
</dbReference>
<sequence>MTGESVALDIADGVATVTLSEPDRRNALSTEMSAEVRDALADIAESDARCVAVEGAGEAFSAGGDIAAMRERFESDESLDEQVRRLERTTSETVARLATFPLPTVAKIDGAAFGAGANLAIACDVQLASDDASVGFGFRQVGLSIDAGTSYLLPRIVGENVAKELVFTGELVGAERALDLGLVNRVYPAEEFDERADQFVDRVATGPTVALRHAKRLLGEGLDKSVQRAMTDEATAQGIVFETDDHEEGVRAFLEDREPKFEGR</sequence>
<dbReference type="PANTHER" id="PTHR43459:SF1">
    <property type="entry name" value="EG:BACN32G11.4 PROTEIN"/>
    <property type="match status" value="1"/>
</dbReference>
<dbReference type="CDD" id="cd06558">
    <property type="entry name" value="crotonase-like"/>
    <property type="match status" value="1"/>
</dbReference>
<accession>A0A8U0IFC7</accession>
<proteinExistence type="inferred from homology"/>
<dbReference type="InterPro" id="IPR001753">
    <property type="entry name" value="Enoyl-CoA_hydra/iso"/>
</dbReference>
<dbReference type="GO" id="GO:0003824">
    <property type="term" value="F:catalytic activity"/>
    <property type="evidence" value="ECO:0007669"/>
    <property type="project" value="InterPro"/>
</dbReference>
<dbReference type="SUPFAM" id="SSF52096">
    <property type="entry name" value="ClpP/crotonase"/>
    <property type="match status" value="1"/>
</dbReference>
<dbReference type="GeneID" id="72190238"/>
<dbReference type="PROSITE" id="PS00166">
    <property type="entry name" value="ENOYL_COA_HYDRATASE"/>
    <property type="match status" value="1"/>
</dbReference>
<comment type="similarity">
    <text evidence="1">Belongs to the enoyl-CoA hydratase/isomerase family.</text>
</comment>
<evidence type="ECO:0000256" key="1">
    <source>
        <dbReference type="RuleBase" id="RU003707"/>
    </source>
</evidence>
<keyword evidence="3" id="KW-1185">Reference proteome</keyword>
<protein>
    <submittedName>
        <fullName evidence="2">Enoyl-CoA hydratase-related protein</fullName>
    </submittedName>
</protein>
<evidence type="ECO:0000313" key="2">
    <source>
        <dbReference type="EMBL" id="UPV98911.1"/>
    </source>
</evidence>
<dbReference type="InterPro" id="IPR018376">
    <property type="entry name" value="Enoyl-CoA_hyd/isom_CS"/>
</dbReference>
<reference evidence="2" key="1">
    <citation type="submission" date="2022-04" db="EMBL/GenBank/DDBJ databases">
        <title>Diverse halophilic archaea isolated from saline environments.</title>
        <authorList>
            <person name="Cui H.-L."/>
        </authorList>
    </citation>
    <scope>NUCLEOTIDE SEQUENCE</scope>
    <source>
        <strain evidence="2">XZYJT40</strain>
    </source>
</reference>
<dbReference type="Pfam" id="PF00378">
    <property type="entry name" value="ECH_1"/>
    <property type="match status" value="1"/>
</dbReference>
<dbReference type="Gene3D" id="3.90.226.10">
    <property type="entry name" value="2-enoyl-CoA Hydratase, Chain A, domain 1"/>
    <property type="match status" value="1"/>
</dbReference>
<dbReference type="InterPro" id="IPR029045">
    <property type="entry name" value="ClpP/crotonase-like_dom_sf"/>
</dbReference>
<dbReference type="RefSeq" id="WP_248653415.1">
    <property type="nucleotide sequence ID" value="NZ_CP096658.1"/>
</dbReference>
<evidence type="ECO:0000313" key="3">
    <source>
        <dbReference type="Proteomes" id="UP000830434"/>
    </source>
</evidence>
<organism evidence="2 3">
    <name type="scientific">Halorussus gelatinilyticus</name>
    <dbReference type="NCBI Taxonomy" id="2937524"/>
    <lineage>
        <taxon>Archaea</taxon>
        <taxon>Methanobacteriati</taxon>
        <taxon>Methanobacteriota</taxon>
        <taxon>Stenosarchaea group</taxon>
        <taxon>Halobacteria</taxon>
        <taxon>Halobacteriales</taxon>
        <taxon>Haladaptataceae</taxon>
        <taxon>Halorussus</taxon>
    </lineage>
</organism>
<name>A0A8U0IFC7_9EURY</name>
<dbReference type="Gene3D" id="1.10.12.10">
    <property type="entry name" value="Lyase 2-enoyl-coa Hydratase, Chain A, domain 2"/>
    <property type="match status" value="1"/>
</dbReference>